<dbReference type="PANTHER" id="PTHR23131">
    <property type="entry name" value="ENDORIBONUCLEASE LACTB2"/>
    <property type="match status" value="1"/>
</dbReference>
<dbReference type="InterPro" id="IPR048933">
    <property type="entry name" value="B_lactamase-like_C"/>
</dbReference>
<dbReference type="EMBL" id="CABM01000049">
    <property type="protein sequence ID" value="CBH98163.1"/>
    <property type="molecule type" value="Genomic_DNA"/>
</dbReference>
<sequence>MHQTDFEPVYFAGEAPPTPGQAHRVAEGLYWLRMPMPLALDHINLWLLDDGPGWTIVDCGLTTDATRAAWEQVFADVLGGKPVTRVICTHMHPDHIGLADWLCQRWDVPLCMTQGEYLSARLLTAGLPPTDTASMLAHYRRHGADPVHLQEMAGRGNFYARMVPTVPLQYQRLVHGQVLRIGADDWQVVEGGGHSPEHAALWCEARGVLIAGDLLLPRISTNVSVFPIEPEADVLGRYLRSLARFALLPAGMRVLPSHGLPFTGAHARIRQLREHHAERLQRVLRACEGQACTAAELVPVLFRRALDVHQLGFALGEGIAHAHRLWACQVLQREIDAQGVIRFHFARGSRVAVDGVEETDITQIAASAAGL</sequence>
<dbReference type="InterPro" id="IPR036866">
    <property type="entry name" value="RibonucZ/Hydroxyglut_hydro"/>
</dbReference>
<reference evidence="2" key="1">
    <citation type="submission" date="2009-10" db="EMBL/GenBank/DDBJ databases">
        <title>Diversity of trophic interactions inside an arsenic-rich microbial ecosystem.</title>
        <authorList>
            <person name="Bertin P.N."/>
            <person name="Heinrich-Salmeron A."/>
            <person name="Pelletier E."/>
            <person name="Goulhen-Chollet F."/>
            <person name="Arsene-Ploetze F."/>
            <person name="Gallien S."/>
            <person name="Calteau A."/>
            <person name="Vallenet D."/>
            <person name="Casiot C."/>
            <person name="Chane-Woon-Ming B."/>
            <person name="Giloteaux L."/>
            <person name="Barakat M."/>
            <person name="Bonnefoy V."/>
            <person name="Bruneel O."/>
            <person name="Chandler M."/>
            <person name="Cleiss J."/>
            <person name="Duran R."/>
            <person name="Elbaz-Poulichet F."/>
            <person name="Fonknechten N."/>
            <person name="Lauga B."/>
            <person name="Mornico D."/>
            <person name="Ortet P."/>
            <person name="Schaeffer C."/>
            <person name="Siguier P."/>
            <person name="Alexander Thil Smith A."/>
            <person name="Van Dorsselaer A."/>
            <person name="Weissenbach J."/>
            <person name="Medigue C."/>
            <person name="Le Paslier D."/>
        </authorList>
    </citation>
    <scope>NUCLEOTIDE SEQUENCE</scope>
</reference>
<dbReference type="InterPro" id="IPR050662">
    <property type="entry name" value="Sec-metab_biosynth-thioest"/>
</dbReference>
<dbReference type="Gene3D" id="3.60.15.10">
    <property type="entry name" value="Ribonuclease Z/Hydroxyacylglutathione hydrolase-like"/>
    <property type="match status" value="1"/>
</dbReference>
<accession>E6PTA6</accession>
<dbReference type="SUPFAM" id="SSF56281">
    <property type="entry name" value="Metallo-hydrolase/oxidoreductase"/>
    <property type="match status" value="1"/>
</dbReference>
<feature type="domain" description="Metallo-beta-lactamase" evidence="1">
    <location>
        <begin position="42"/>
        <end position="258"/>
    </location>
</feature>
<organism evidence="2">
    <name type="scientific">mine drainage metagenome</name>
    <dbReference type="NCBI Taxonomy" id="410659"/>
    <lineage>
        <taxon>unclassified sequences</taxon>
        <taxon>metagenomes</taxon>
        <taxon>ecological metagenomes</taxon>
    </lineage>
</organism>
<dbReference type="SMART" id="SM00849">
    <property type="entry name" value="Lactamase_B"/>
    <property type="match status" value="1"/>
</dbReference>
<dbReference type="AlphaFoldDB" id="E6PTA6"/>
<gene>
    <name evidence="2" type="ORF">CARN2_3639</name>
</gene>
<dbReference type="InterPro" id="IPR001279">
    <property type="entry name" value="Metallo-B-lactamas"/>
</dbReference>
<dbReference type="Pfam" id="PF21221">
    <property type="entry name" value="B_lactamase-like_C"/>
    <property type="match status" value="1"/>
</dbReference>
<name>E6PTA6_9ZZZZ</name>
<dbReference type="Pfam" id="PF00753">
    <property type="entry name" value="Lactamase_B"/>
    <property type="match status" value="1"/>
</dbReference>
<dbReference type="PANTHER" id="PTHR23131:SF4">
    <property type="entry name" value="METALLO-BETA-LACTAMASE SUPERFAMILY POTEIN"/>
    <property type="match status" value="1"/>
</dbReference>
<dbReference type="InterPro" id="IPR036388">
    <property type="entry name" value="WH-like_DNA-bd_sf"/>
</dbReference>
<evidence type="ECO:0000259" key="1">
    <source>
        <dbReference type="SMART" id="SM00849"/>
    </source>
</evidence>
<protein>
    <submittedName>
        <fullName evidence="2">Putative Metallo-beta-lactamase</fullName>
    </submittedName>
</protein>
<dbReference type="Gene3D" id="1.10.10.10">
    <property type="entry name" value="Winged helix-like DNA-binding domain superfamily/Winged helix DNA-binding domain"/>
    <property type="match status" value="1"/>
</dbReference>
<proteinExistence type="predicted"/>
<comment type="caution">
    <text evidence="2">The sequence shown here is derived from an EMBL/GenBank/DDBJ whole genome shotgun (WGS) entry which is preliminary data.</text>
</comment>
<evidence type="ECO:0000313" key="2">
    <source>
        <dbReference type="EMBL" id="CBH98163.1"/>
    </source>
</evidence>